<protein>
    <submittedName>
        <fullName evidence="1">Uncharacterized protein</fullName>
    </submittedName>
</protein>
<reference evidence="1 2" key="1">
    <citation type="journal article" date="2016" name="Nat. Commun.">
        <title>Thousands of microbial genomes shed light on interconnected biogeochemical processes in an aquifer system.</title>
        <authorList>
            <person name="Anantharaman K."/>
            <person name="Brown C.T."/>
            <person name="Hug L.A."/>
            <person name="Sharon I."/>
            <person name="Castelle C.J."/>
            <person name="Probst A.J."/>
            <person name="Thomas B.C."/>
            <person name="Singh A."/>
            <person name="Wilkins M.J."/>
            <person name="Karaoz U."/>
            <person name="Brodie E.L."/>
            <person name="Williams K.H."/>
            <person name="Hubbard S.S."/>
            <person name="Banfield J.F."/>
        </authorList>
    </citation>
    <scope>NUCLEOTIDE SEQUENCE [LARGE SCALE GENOMIC DNA]</scope>
</reference>
<name>A0A1G2QHQ0_9BACT</name>
<accession>A0A1G2QHQ0</accession>
<sequence>MILVLLEVRNLSLDDKIINAARGTVAPRHRGVVSEISHNPDGASITLRFNSDVYPKLQSEELRILVPTNPKNPPQIIVATMIWSGAKAAITHTWEIHQHHGRSEK</sequence>
<organism evidence="1 2">
    <name type="scientific">Candidatus Vogelbacteria bacterium RIFOXYD1_FULL_46_19</name>
    <dbReference type="NCBI Taxonomy" id="1802439"/>
    <lineage>
        <taxon>Bacteria</taxon>
        <taxon>Candidatus Vogeliibacteriota</taxon>
    </lineage>
</organism>
<evidence type="ECO:0000313" key="2">
    <source>
        <dbReference type="Proteomes" id="UP000177838"/>
    </source>
</evidence>
<comment type="caution">
    <text evidence="1">The sequence shown here is derived from an EMBL/GenBank/DDBJ whole genome shotgun (WGS) entry which is preliminary data.</text>
</comment>
<gene>
    <name evidence="1" type="ORF">A2589_00610</name>
</gene>
<dbReference type="Proteomes" id="UP000177838">
    <property type="component" value="Unassembled WGS sequence"/>
</dbReference>
<dbReference type="AlphaFoldDB" id="A0A1G2QHQ0"/>
<dbReference type="EMBL" id="MHTK01000002">
    <property type="protein sequence ID" value="OHA60164.1"/>
    <property type="molecule type" value="Genomic_DNA"/>
</dbReference>
<evidence type="ECO:0000313" key="1">
    <source>
        <dbReference type="EMBL" id="OHA60164.1"/>
    </source>
</evidence>
<proteinExistence type="predicted"/>